<evidence type="ECO:0000313" key="9">
    <source>
        <dbReference type="Proteomes" id="UP000018296"/>
    </source>
</evidence>
<dbReference type="GO" id="GO:0033528">
    <property type="term" value="P:S-methylmethionine cycle"/>
    <property type="evidence" value="ECO:0007669"/>
    <property type="project" value="TreeGrafter"/>
</dbReference>
<evidence type="ECO:0000256" key="5">
    <source>
        <dbReference type="ARBA" id="ARBA00076752"/>
    </source>
</evidence>
<dbReference type="GO" id="GO:0008898">
    <property type="term" value="F:S-adenosylmethionine-homocysteine S-methyltransferase activity"/>
    <property type="evidence" value="ECO:0007669"/>
    <property type="project" value="TreeGrafter"/>
</dbReference>
<evidence type="ECO:0000313" key="8">
    <source>
        <dbReference type="EMBL" id="EST11203.1"/>
    </source>
</evidence>
<feature type="binding site" evidence="6">
    <location>
        <position position="300"/>
    </location>
    <ligand>
        <name>Zn(2+)</name>
        <dbReference type="ChEBI" id="CHEBI:29105"/>
    </ligand>
</feature>
<keyword evidence="4 6" id="KW-0862">Zinc</keyword>
<dbReference type="GO" id="GO:0046872">
    <property type="term" value="F:metal ion binding"/>
    <property type="evidence" value="ECO:0007669"/>
    <property type="project" value="UniProtKB-KW"/>
</dbReference>
<dbReference type="OrthoDB" id="9803687at2"/>
<dbReference type="Pfam" id="PF02574">
    <property type="entry name" value="S-methyl_trans"/>
    <property type="match status" value="1"/>
</dbReference>
<accession>V6IVH5</accession>
<dbReference type="eggNOG" id="COG2040">
    <property type="taxonomic scope" value="Bacteria"/>
</dbReference>
<sequence>MKKQRIRDILHRFRPIILDGAIATEIEKQGISINNKLWSAAAIREHPDSMKKVHLDYFRAGADVATTNTYQATIPGFQQCAYTKREAEELIGKAVTIAVRARAEFWDSLSPEQQKIRPFPLIAGSIGPYGAYLADGSEYTGNYSLSDAEYKAFHLPRMQLVKHAGADVFAFETMPNFHETQVLAKVLEDEFPDDEAWLSFSLGDEQHLCDGTPLLDAAAYFNTSPQIAAIGVNCIATAMVLPAIEQIKQVTDKPILVYPNSGEIYDPVTKTWQDSETRQDFGSASKAWFHTGASLIGGCCRTTPEEIRQIAQWARSEKR</sequence>
<dbReference type="FunFam" id="3.20.20.330:FF:000002">
    <property type="entry name" value="Homocysteine S-methyltransferase"/>
    <property type="match status" value="1"/>
</dbReference>
<dbReference type="STRING" id="1395513.P343_13390"/>
<keyword evidence="1 6" id="KW-0489">Methyltransferase</keyword>
<dbReference type="RefSeq" id="WP_023510914.1">
    <property type="nucleotide sequence ID" value="NZ_AWTC01000013.1"/>
</dbReference>
<evidence type="ECO:0000256" key="1">
    <source>
        <dbReference type="ARBA" id="ARBA00022603"/>
    </source>
</evidence>
<dbReference type="InterPro" id="IPR003726">
    <property type="entry name" value="HCY_dom"/>
</dbReference>
<proteinExistence type="predicted"/>
<keyword evidence="3 6" id="KW-0479">Metal-binding</keyword>
<organism evidence="8 9">
    <name type="scientific">Sporolactobacillus laevolacticus DSM 442</name>
    <dbReference type="NCBI Taxonomy" id="1395513"/>
    <lineage>
        <taxon>Bacteria</taxon>
        <taxon>Bacillati</taxon>
        <taxon>Bacillota</taxon>
        <taxon>Bacilli</taxon>
        <taxon>Bacillales</taxon>
        <taxon>Sporolactobacillaceae</taxon>
        <taxon>Sporolactobacillus</taxon>
    </lineage>
</organism>
<gene>
    <name evidence="8" type="ORF">P343_13390</name>
</gene>
<dbReference type="PATRIC" id="fig|1395513.3.peg.2715"/>
<dbReference type="InterPro" id="IPR036589">
    <property type="entry name" value="HCY_dom_sf"/>
</dbReference>
<dbReference type="PROSITE" id="PS50970">
    <property type="entry name" value="HCY"/>
    <property type="match status" value="1"/>
</dbReference>
<name>V6IVH5_9BACL</name>
<feature type="binding site" evidence="6">
    <location>
        <position position="234"/>
    </location>
    <ligand>
        <name>Zn(2+)</name>
        <dbReference type="ChEBI" id="CHEBI:29105"/>
    </ligand>
</feature>
<feature type="binding site" evidence="6">
    <location>
        <position position="299"/>
    </location>
    <ligand>
        <name>Zn(2+)</name>
        <dbReference type="ChEBI" id="CHEBI:29105"/>
    </ligand>
</feature>
<protein>
    <recommendedName>
        <fullName evidence="5">S-methylmethionine:homocysteine methyltransferase</fullName>
    </recommendedName>
</protein>
<keyword evidence="9" id="KW-1185">Reference proteome</keyword>
<dbReference type="PIRSF" id="PIRSF037505">
    <property type="entry name" value="Betaine_HMT"/>
    <property type="match status" value="1"/>
</dbReference>
<evidence type="ECO:0000256" key="4">
    <source>
        <dbReference type="ARBA" id="ARBA00022833"/>
    </source>
</evidence>
<evidence type="ECO:0000259" key="7">
    <source>
        <dbReference type="PROSITE" id="PS50970"/>
    </source>
</evidence>
<dbReference type="NCBIfam" id="NF007020">
    <property type="entry name" value="PRK09485.1"/>
    <property type="match status" value="1"/>
</dbReference>
<evidence type="ECO:0000256" key="3">
    <source>
        <dbReference type="ARBA" id="ARBA00022723"/>
    </source>
</evidence>
<dbReference type="Gene3D" id="3.20.20.330">
    <property type="entry name" value="Homocysteine-binding-like domain"/>
    <property type="match status" value="1"/>
</dbReference>
<reference evidence="8 9" key="1">
    <citation type="journal article" date="2013" name="Genome Announc.">
        <title>Genome Sequence of Sporolactobacillus laevolacticus DSM442, an Efficient Polymer-Grade D-Lactate Producer from Agricultural Waste Cottonseed as a Nitrogen Source.</title>
        <authorList>
            <person name="Wang H."/>
            <person name="Wang L."/>
            <person name="Ju J."/>
            <person name="Yu B."/>
            <person name="Ma Y."/>
        </authorList>
    </citation>
    <scope>NUCLEOTIDE SEQUENCE [LARGE SCALE GENOMIC DNA]</scope>
    <source>
        <strain evidence="8 9">DSM 442</strain>
    </source>
</reference>
<feature type="domain" description="Hcy-binding" evidence="7">
    <location>
        <begin position="4"/>
        <end position="314"/>
    </location>
</feature>
<dbReference type="InterPro" id="IPR051486">
    <property type="entry name" value="Hcy_S-methyltransferase"/>
</dbReference>
<dbReference type="GO" id="GO:0032259">
    <property type="term" value="P:methylation"/>
    <property type="evidence" value="ECO:0007669"/>
    <property type="project" value="UniProtKB-KW"/>
</dbReference>
<evidence type="ECO:0000256" key="2">
    <source>
        <dbReference type="ARBA" id="ARBA00022679"/>
    </source>
</evidence>
<dbReference type="PANTHER" id="PTHR46015">
    <property type="entry name" value="ZGC:172121"/>
    <property type="match status" value="1"/>
</dbReference>
<dbReference type="AlphaFoldDB" id="V6IVH5"/>
<comment type="caution">
    <text evidence="8">The sequence shown here is derived from an EMBL/GenBank/DDBJ whole genome shotgun (WGS) entry which is preliminary data.</text>
</comment>
<evidence type="ECO:0000256" key="6">
    <source>
        <dbReference type="PROSITE-ProRule" id="PRU00333"/>
    </source>
</evidence>
<keyword evidence="2 6" id="KW-0808">Transferase</keyword>
<dbReference type="InterPro" id="IPR017226">
    <property type="entry name" value="BHMT-like"/>
</dbReference>
<dbReference type="EMBL" id="AWTC01000013">
    <property type="protein sequence ID" value="EST11203.1"/>
    <property type="molecule type" value="Genomic_DNA"/>
</dbReference>
<dbReference type="Proteomes" id="UP000018296">
    <property type="component" value="Unassembled WGS sequence"/>
</dbReference>
<dbReference type="SUPFAM" id="SSF82282">
    <property type="entry name" value="Homocysteine S-methyltransferase"/>
    <property type="match status" value="1"/>
</dbReference>
<dbReference type="PANTHER" id="PTHR46015:SF1">
    <property type="entry name" value="HOMOCYSTEINE S-METHYLTRANSFERASE-LIKE ISOFORM 1"/>
    <property type="match status" value="1"/>
</dbReference>
<comment type="cofactor">
    <cofactor evidence="6">
        <name>Zn(2+)</name>
        <dbReference type="ChEBI" id="CHEBI:29105"/>
    </cofactor>
</comment>
<dbReference type="GO" id="GO:0009086">
    <property type="term" value="P:methionine biosynthetic process"/>
    <property type="evidence" value="ECO:0007669"/>
    <property type="project" value="TreeGrafter"/>
</dbReference>